<accession>A0A0M4D724</accession>
<evidence type="ECO:0000313" key="2">
    <source>
        <dbReference type="EMBL" id="ALC19965.1"/>
    </source>
</evidence>
<protein>
    <submittedName>
        <fullName evidence="2">Uncharacterized protein</fullName>
    </submittedName>
</protein>
<evidence type="ECO:0000313" key="3">
    <source>
        <dbReference type="Proteomes" id="UP000060513"/>
    </source>
</evidence>
<dbReference type="EMBL" id="CP011340">
    <property type="protein sequence ID" value="ALC19965.1"/>
    <property type="molecule type" value="Genomic_DNA"/>
</dbReference>
<dbReference type="KEGG" id="spri:SPRI_1659"/>
<organism evidence="2">
    <name type="scientific">Streptomyces pristinaespiralis</name>
    <dbReference type="NCBI Taxonomy" id="38300"/>
    <lineage>
        <taxon>Bacteria</taxon>
        <taxon>Bacillati</taxon>
        <taxon>Actinomycetota</taxon>
        <taxon>Actinomycetes</taxon>
        <taxon>Kitasatosporales</taxon>
        <taxon>Streptomycetaceae</taxon>
        <taxon>Streptomyces</taxon>
    </lineage>
</organism>
<sequence length="72" mass="7848">MGLWTQSTFIQNVDNTVPHRETVCHGSPENVRRAPQGDAEERQSAAPGQGPGAETSASSVTFVSKTRNPRRR</sequence>
<reference evidence="2 3" key="1">
    <citation type="submission" date="2015-08" db="EMBL/GenBank/DDBJ databases">
        <title>Genome sequence of the pristinamycin over-producing bacterium Streptomyces pristinaespiralis HCCB10218.</title>
        <authorList>
            <person name="Tian J."/>
            <person name="Yang J."/>
            <person name="Li L."/>
            <person name="Ruan L."/>
            <person name="Wei W."/>
            <person name="Zheng G."/>
            <person name="Wei Z."/>
            <person name="Yang S."/>
            <person name="Ge M."/>
            <person name="Jiang W."/>
            <person name="Lu Y."/>
        </authorList>
    </citation>
    <scope>NUCLEOTIDE SEQUENCE [LARGE SCALE GENOMIC DNA]</scope>
    <source>
        <strain evidence="2 3">HCCB 10218</strain>
    </source>
</reference>
<dbReference type="STRING" id="38300.SPRI_1659"/>
<feature type="region of interest" description="Disordered" evidence="1">
    <location>
        <begin position="1"/>
        <end position="72"/>
    </location>
</feature>
<proteinExistence type="predicted"/>
<evidence type="ECO:0000256" key="1">
    <source>
        <dbReference type="SAM" id="MobiDB-lite"/>
    </source>
</evidence>
<dbReference type="Proteomes" id="UP000060513">
    <property type="component" value="Chromosome"/>
</dbReference>
<name>A0A0M4D724_STRPR</name>
<dbReference type="AlphaFoldDB" id="A0A0M4D724"/>
<feature type="compositionally biased region" description="Polar residues" evidence="1">
    <location>
        <begin position="1"/>
        <end position="15"/>
    </location>
</feature>
<feature type="compositionally biased region" description="Polar residues" evidence="1">
    <location>
        <begin position="55"/>
        <end position="66"/>
    </location>
</feature>
<gene>
    <name evidence="2" type="ORF">SPRI_1659</name>
</gene>